<evidence type="ECO:0000313" key="12">
    <source>
        <dbReference type="Proteomes" id="UP000001924"/>
    </source>
</evidence>
<dbReference type="PANTHER" id="PTHR30405">
    <property type="entry name" value="TRANSPOSASE"/>
    <property type="match status" value="1"/>
</dbReference>
<accession>F8DP44</accession>
<keyword evidence="3" id="KW-0815">Transposition</keyword>
<dbReference type="InterPro" id="IPR051399">
    <property type="entry name" value="RNA-guided_DNA_endo/Transpos"/>
</dbReference>
<dbReference type="EMBL" id="CP002844">
    <property type="protein sequence ID" value="AEI56960.1"/>
    <property type="molecule type" value="Genomic_DNA"/>
</dbReference>
<dbReference type="GO" id="GO:0032196">
    <property type="term" value="P:transposition"/>
    <property type="evidence" value="ECO:0007669"/>
    <property type="project" value="UniProtKB-KW"/>
</dbReference>
<dbReference type="Proteomes" id="UP000001924">
    <property type="component" value="Chromosome"/>
</dbReference>
<organism evidence="11 12">
    <name type="scientific">Limosilactobacillus reuteri (strain ATCC 55730 / SD2112)</name>
    <name type="common">Lactobacillus reuteri</name>
    <dbReference type="NCBI Taxonomy" id="491077"/>
    <lineage>
        <taxon>Bacteria</taxon>
        <taxon>Bacillati</taxon>
        <taxon>Bacillota</taxon>
        <taxon>Bacilli</taxon>
        <taxon>Lactobacillales</taxon>
        <taxon>Lactobacillaceae</taxon>
        <taxon>Limosilactobacillus</taxon>
    </lineage>
</organism>
<protein>
    <submittedName>
        <fullName evidence="11">Transposase, IS605 OrfB family</fullName>
    </submittedName>
</protein>
<evidence type="ECO:0000256" key="7">
    <source>
        <dbReference type="ARBA" id="ARBA00023172"/>
    </source>
</evidence>
<dbReference type="Pfam" id="PF12323">
    <property type="entry name" value="HTH_OrfB_IS605"/>
    <property type="match status" value="1"/>
</dbReference>
<evidence type="ECO:0000256" key="4">
    <source>
        <dbReference type="ARBA" id="ARBA00022723"/>
    </source>
</evidence>
<dbReference type="GO" id="GO:0003677">
    <property type="term" value="F:DNA binding"/>
    <property type="evidence" value="ECO:0007669"/>
    <property type="project" value="UniProtKB-KW"/>
</dbReference>
<sequence>MVLKAVKMRIYPNSAQRNQLWQTFGCVRFVWNQMLNMQIERRKNNPEAKFVNAFGMNNLLKQLKVEYPWLKQAESTALQSANRNLADAFQRFFKGQNKFPRFKSRKYSQSYNSKYVNGNIKVLDCHHIKLPKLGIVYFRAGRLPMGKIKNVTVRLNVAGQYYITVLVESENQTLPKTSKYIGGDLGLKSLLNLSDGCKEPINHFEDKYRKKLYRWEKLRSRRFLKAQQEIAWDHHNKVLVPRQLDDFKNYQKARIMVAKYRQKIANQRLDQLQKFTTKLVKKYDIIVLEKLNTKGMMKNHHLARAIANASWSKLVDMLQYKCDWYGKKLIQVNPSYTSQICANCGKNNHRLGLNKSEWLAVREWDCPNCGKHLDRDINAAQVILQKGLAIDR</sequence>
<feature type="domain" description="Transposase putative helix-turn-helix" evidence="10">
    <location>
        <begin position="1"/>
        <end position="45"/>
    </location>
</feature>
<evidence type="ECO:0000256" key="1">
    <source>
        <dbReference type="ARBA" id="ARBA00008761"/>
    </source>
</evidence>
<dbReference type="AlphaFoldDB" id="F8DP44"/>
<evidence type="ECO:0000259" key="9">
    <source>
        <dbReference type="Pfam" id="PF07282"/>
    </source>
</evidence>
<evidence type="ECO:0000313" key="11">
    <source>
        <dbReference type="EMBL" id="AEI56960.1"/>
    </source>
</evidence>
<evidence type="ECO:0000256" key="3">
    <source>
        <dbReference type="ARBA" id="ARBA00022578"/>
    </source>
</evidence>
<evidence type="ECO:0000256" key="2">
    <source>
        <dbReference type="ARBA" id="ARBA00011044"/>
    </source>
</evidence>
<dbReference type="Pfam" id="PF07282">
    <property type="entry name" value="Cas12f1-like_TNB"/>
    <property type="match status" value="1"/>
</dbReference>
<evidence type="ECO:0000259" key="10">
    <source>
        <dbReference type="Pfam" id="PF12323"/>
    </source>
</evidence>
<keyword evidence="5" id="KW-0862">Zinc</keyword>
<name>F8DP44_LIMRS</name>
<keyword evidence="7" id="KW-0233">DNA recombination</keyword>
<keyword evidence="4" id="KW-0479">Metal-binding</keyword>
<dbReference type="RefSeq" id="WP_013923856.1">
    <property type="nucleotide sequence ID" value="NC_015697.1"/>
</dbReference>
<keyword evidence="6" id="KW-0238">DNA-binding</keyword>
<dbReference type="NCBIfam" id="NF040570">
    <property type="entry name" value="guided_TnpB"/>
    <property type="match status" value="1"/>
</dbReference>
<dbReference type="InterPro" id="IPR021027">
    <property type="entry name" value="Transposase_put_HTH"/>
</dbReference>
<dbReference type="InterPro" id="IPR001959">
    <property type="entry name" value="Transposase"/>
</dbReference>
<dbReference type="NCBIfam" id="TIGR01766">
    <property type="entry name" value="IS200/IS605 family accessory protein TnpB-like domain"/>
    <property type="match status" value="1"/>
</dbReference>
<feature type="domain" description="Probable transposase IS891/IS1136/IS1341" evidence="8">
    <location>
        <begin position="165"/>
        <end position="299"/>
    </location>
</feature>
<proteinExistence type="inferred from homology"/>
<gene>
    <name evidence="11" type="ordered locus">HMPREF0538_20748</name>
</gene>
<dbReference type="Pfam" id="PF01385">
    <property type="entry name" value="OrfB_IS605"/>
    <property type="match status" value="1"/>
</dbReference>
<comment type="similarity">
    <text evidence="2">In the N-terminal section; belongs to the transposase 2 family.</text>
</comment>
<comment type="similarity">
    <text evidence="1">In the C-terminal section; belongs to the transposase 35 family.</text>
</comment>
<feature type="domain" description="Cas12f1-like TNB" evidence="9">
    <location>
        <begin position="311"/>
        <end position="383"/>
    </location>
</feature>
<dbReference type="GO" id="GO:0046872">
    <property type="term" value="F:metal ion binding"/>
    <property type="evidence" value="ECO:0007669"/>
    <property type="project" value="UniProtKB-KW"/>
</dbReference>
<dbReference type="PANTHER" id="PTHR30405:SF25">
    <property type="entry name" value="RNA-GUIDED DNA ENDONUCLEASE INSQ-RELATED"/>
    <property type="match status" value="1"/>
</dbReference>
<evidence type="ECO:0000259" key="8">
    <source>
        <dbReference type="Pfam" id="PF01385"/>
    </source>
</evidence>
<evidence type="ECO:0000256" key="6">
    <source>
        <dbReference type="ARBA" id="ARBA00023125"/>
    </source>
</evidence>
<evidence type="ECO:0000256" key="5">
    <source>
        <dbReference type="ARBA" id="ARBA00022833"/>
    </source>
</evidence>
<dbReference type="GO" id="GO:0006310">
    <property type="term" value="P:DNA recombination"/>
    <property type="evidence" value="ECO:0007669"/>
    <property type="project" value="UniProtKB-KW"/>
</dbReference>
<dbReference type="InterPro" id="IPR010095">
    <property type="entry name" value="Cas12f1-like_TNB"/>
</dbReference>
<dbReference type="KEGG" id="lru:HMPREF0538_20748"/>
<dbReference type="HOGENOM" id="CLU_032903_0_0_9"/>
<reference evidence="12" key="1">
    <citation type="submission" date="2011-06" db="EMBL/GenBank/DDBJ databases">
        <title>The complete genome of Lactobacillus reuteri ATCC 55730 / SD2112.</title>
        <authorList>
            <person name="Muzny D."/>
            <person name="Qin X."/>
            <person name="Buhay C."/>
            <person name="Dugan-Rocha S."/>
            <person name="Ding Y."/>
            <person name="Chen G."/>
            <person name="Hawes A."/>
            <person name="Holder M."/>
            <person name="Jhangiani S."/>
            <person name="Johnson A."/>
            <person name="Khan Z."/>
            <person name="Li Z."/>
            <person name="Liu W."/>
            <person name="Liu X."/>
            <person name="Perez L."/>
            <person name="Shen H."/>
            <person name="Wang Q."/>
            <person name="Watt J."/>
            <person name="Xi L."/>
            <person name="Xin Y."/>
            <person name="Zhou J."/>
            <person name="Deng J."/>
            <person name="Jiang H."/>
            <person name="Liu Y."/>
            <person name="Qu J."/>
            <person name="Song X.-Z."/>
            <person name="Zhang L."/>
            <person name="Villasana D."/>
            <person name="Johnson A."/>
            <person name="Liu J."/>
            <person name="Liyanage D."/>
            <person name="Lorensuhewa L."/>
            <person name="Robinson T."/>
            <person name="Song A."/>
            <person name="Song B.-B."/>
            <person name="Dinh H."/>
            <person name="Thornton R."/>
            <person name="Coyle M."/>
            <person name="Francisco L."/>
            <person name="Jackson L."/>
            <person name="Javaid M."/>
            <person name="Korchina V."/>
            <person name="Kovar C."/>
            <person name="Mata R."/>
            <person name="Mathew T."/>
            <person name="Ngo R."/>
            <person name="Nguyen L."/>
            <person name="Nguyen N."/>
            <person name="Okwuonu G."/>
            <person name="Ongeri F."/>
            <person name="Pham C."/>
            <person name="Simmons D."/>
            <person name="Wilczek-Boney K."/>
            <person name="Hale W."/>
            <person name="Jakkamsetti A."/>
            <person name="Pham P."/>
            <person name="Ruth R."/>
            <person name="San Lucas F."/>
            <person name="Warren J."/>
            <person name="Zhang J."/>
            <person name="Zhao Z."/>
            <person name="Zhou C."/>
            <person name="Zhu D."/>
            <person name="Lee S."/>
            <person name="Bess C."/>
            <person name="Blankenburg K."/>
            <person name="Forbes L."/>
            <person name="Fu Q."/>
            <person name="Gubbala S."/>
            <person name="Hirani K."/>
            <person name="Jayaseelan J.C."/>
            <person name="Lara F."/>
            <person name="Munidasa M."/>
            <person name="Palculict T."/>
            <person name="Patil S."/>
            <person name="Pu L.-L."/>
            <person name="Saada N."/>
            <person name="Tang L."/>
            <person name="Weissenberger G."/>
            <person name="Zhu Y."/>
            <person name="Hemphill L."/>
            <person name="Shang Y."/>
            <person name="Youmans B."/>
            <person name="Ayvaz T."/>
            <person name="Ross M."/>
            <person name="Santibanez J."/>
            <person name="Aqrawi P."/>
            <person name="Gross S."/>
            <person name="Joshi V."/>
            <person name="Fowler G."/>
            <person name="Nazareth L."/>
            <person name="Reid J."/>
            <person name="Worley K."/>
            <person name="Petrosino J."/>
            <person name="Highlander S."/>
            <person name="Gibbs R."/>
        </authorList>
    </citation>
    <scope>NUCLEOTIDE SEQUENCE [LARGE SCALE GENOMIC DNA]</scope>
    <source>
        <strain evidence="12">ATCC 55730 / SD2112</strain>
    </source>
</reference>